<gene>
    <name evidence="1" type="ORF">OAory_01038310</name>
</gene>
<dbReference type="EMBL" id="MKZY01000006">
    <property type="protein sequence ID" value="OOO07331.1"/>
    <property type="molecule type" value="Genomic_DNA"/>
</dbReference>
<dbReference type="Proteomes" id="UP000190312">
    <property type="component" value="Unassembled WGS sequence"/>
</dbReference>
<dbReference type="AlphaFoldDB" id="A0A1S9DE14"/>
<proteinExistence type="predicted"/>
<dbReference type="OrthoDB" id="76567at2759"/>
<reference evidence="1 2" key="1">
    <citation type="submission" date="2016-10" db="EMBL/GenBank/DDBJ databases">
        <title>Genome sequencing of Aspergillus oryzae BCC7051.</title>
        <authorList>
            <person name="Thammarongtham C."/>
            <person name="Vorapreeda T."/>
            <person name="Nookaew I."/>
            <person name="Srisuk T."/>
            <person name="Land M."/>
            <person name="Jeennor S."/>
            <person name="Laoteng K."/>
        </authorList>
    </citation>
    <scope>NUCLEOTIDE SEQUENCE [LARGE SCALE GENOMIC DNA]</scope>
    <source>
        <strain evidence="1 2">BCC7051</strain>
    </source>
</reference>
<protein>
    <submittedName>
        <fullName evidence="1">Uncharacterized protein</fullName>
    </submittedName>
</protein>
<dbReference type="VEuPathDB" id="FungiDB:AO090010000023"/>
<accession>A0A1S9DE14</accession>
<name>A0A1S9DE14_ASPOZ</name>
<dbReference type="VEuPathDB" id="FungiDB:AO090010000022"/>
<dbReference type="eggNOG" id="ENOG502RS56">
    <property type="taxonomic scope" value="Eukaryota"/>
</dbReference>
<comment type="caution">
    <text evidence="1">The sequence shown here is derived from an EMBL/GenBank/DDBJ whole genome shotgun (WGS) entry which is preliminary data.</text>
</comment>
<sequence>MHSFPKARAWSIVLSTAAVMEGYDLILVTSFFASPPWTKQYGTLQLNDKYELSAAWQIALYNGPAVGEIVELCLNGLVVERIGYRRTKGRTYAELDILFEKGVSARRELLTMTSLLVTDRELVCSSTIATAPVSTMSIYRPLSGLPRNCRTETFSNFKRLSTVINSVYDELVEHHGEGNQWIVVLGLSRNAIQRLGDERSRDGISFRFEHDGSTGIIRVPSPGHEITTDRVKTKISFLMLRMGIEDQYWVVATRYQGTGGSKSKEGDQGFLPPTRQPVGTLATGVCPFPTLVIETGVSESLPKLREDVLWWFNHSRGDVRIVLVLCIRKHAQQPVMLIEKWQLAPPTTPRPLTRRALQQLQQQVPYPMPPQVQQQPSSQSAYCAQSIEIPPQAVTGPSLILPFLAVFGRPPVAPEADLILTTAMLASCIQHL</sequence>
<organism evidence="1 2">
    <name type="scientific">Aspergillus oryzae</name>
    <name type="common">Yellow koji mold</name>
    <dbReference type="NCBI Taxonomy" id="5062"/>
    <lineage>
        <taxon>Eukaryota</taxon>
        <taxon>Fungi</taxon>
        <taxon>Dikarya</taxon>
        <taxon>Ascomycota</taxon>
        <taxon>Pezizomycotina</taxon>
        <taxon>Eurotiomycetes</taxon>
        <taxon>Eurotiomycetidae</taxon>
        <taxon>Eurotiales</taxon>
        <taxon>Aspergillaceae</taxon>
        <taxon>Aspergillus</taxon>
        <taxon>Aspergillus subgen. Circumdati</taxon>
    </lineage>
</organism>
<evidence type="ECO:0000313" key="1">
    <source>
        <dbReference type="EMBL" id="OOO07331.1"/>
    </source>
</evidence>
<evidence type="ECO:0000313" key="2">
    <source>
        <dbReference type="Proteomes" id="UP000190312"/>
    </source>
</evidence>